<protein>
    <recommendedName>
        <fullName evidence="4">SH3 domain-containing protein</fullName>
    </recommendedName>
</protein>
<evidence type="ECO:0000313" key="3">
    <source>
        <dbReference type="Proteomes" id="UP000305948"/>
    </source>
</evidence>
<keyword evidence="3" id="KW-1185">Reference proteome</keyword>
<dbReference type="EMBL" id="ML213515">
    <property type="protein sequence ID" value="TFK49604.1"/>
    <property type="molecule type" value="Genomic_DNA"/>
</dbReference>
<gene>
    <name evidence="2" type="ORF">OE88DRAFT_1809337</name>
</gene>
<keyword evidence="1" id="KW-0812">Transmembrane</keyword>
<keyword evidence="1" id="KW-0472">Membrane</keyword>
<dbReference type="STRING" id="5364.A0A5C3MW94"/>
<keyword evidence="1" id="KW-1133">Transmembrane helix</keyword>
<sequence length="292" mass="31704">MAPSPLFPRDDETSGALSSASVSYIIAGCTLIGFIMLGLAVYLLLRFIRSKSKKQREESRGAAFLNVRGVVEDKEDKEPLPSALLGLKGETFSRNNLAANNIVMPAKTVIRPDASRNEILDYYSSQGTMPKPFRPFSFAMNAPLVVPPSPTHDGKRGSVSSFLSATRNSFLGGGNRRLSTASTVSSLGDAGGKRKVRQVFDPVLPDELVLSLEEQLTVVQSYDDGWCIVGRSSIFKPDEVEMGAVPAWVFIKPTKGLRAERPMRLSSLGVSIQLDAGPGFSSREEVISWSNF</sequence>
<feature type="transmembrane region" description="Helical" evidence="1">
    <location>
        <begin position="20"/>
        <end position="45"/>
    </location>
</feature>
<organism evidence="2 3">
    <name type="scientific">Heliocybe sulcata</name>
    <dbReference type="NCBI Taxonomy" id="5364"/>
    <lineage>
        <taxon>Eukaryota</taxon>
        <taxon>Fungi</taxon>
        <taxon>Dikarya</taxon>
        <taxon>Basidiomycota</taxon>
        <taxon>Agaricomycotina</taxon>
        <taxon>Agaricomycetes</taxon>
        <taxon>Gloeophyllales</taxon>
        <taxon>Gloeophyllaceae</taxon>
        <taxon>Heliocybe</taxon>
    </lineage>
</organism>
<dbReference type="AlphaFoldDB" id="A0A5C3MW94"/>
<dbReference type="Proteomes" id="UP000305948">
    <property type="component" value="Unassembled WGS sequence"/>
</dbReference>
<name>A0A5C3MW94_9AGAM</name>
<dbReference type="OrthoDB" id="5340910at2759"/>
<accession>A0A5C3MW94</accession>
<evidence type="ECO:0000313" key="2">
    <source>
        <dbReference type="EMBL" id="TFK49604.1"/>
    </source>
</evidence>
<reference evidence="2 3" key="1">
    <citation type="journal article" date="2019" name="Nat. Ecol. Evol.">
        <title>Megaphylogeny resolves global patterns of mushroom evolution.</title>
        <authorList>
            <person name="Varga T."/>
            <person name="Krizsan K."/>
            <person name="Foldi C."/>
            <person name="Dima B."/>
            <person name="Sanchez-Garcia M."/>
            <person name="Sanchez-Ramirez S."/>
            <person name="Szollosi G.J."/>
            <person name="Szarkandi J.G."/>
            <person name="Papp V."/>
            <person name="Albert L."/>
            <person name="Andreopoulos W."/>
            <person name="Angelini C."/>
            <person name="Antonin V."/>
            <person name="Barry K.W."/>
            <person name="Bougher N.L."/>
            <person name="Buchanan P."/>
            <person name="Buyck B."/>
            <person name="Bense V."/>
            <person name="Catcheside P."/>
            <person name="Chovatia M."/>
            <person name="Cooper J."/>
            <person name="Damon W."/>
            <person name="Desjardin D."/>
            <person name="Finy P."/>
            <person name="Geml J."/>
            <person name="Haridas S."/>
            <person name="Hughes K."/>
            <person name="Justo A."/>
            <person name="Karasinski D."/>
            <person name="Kautmanova I."/>
            <person name="Kiss B."/>
            <person name="Kocsube S."/>
            <person name="Kotiranta H."/>
            <person name="LaButti K.M."/>
            <person name="Lechner B.E."/>
            <person name="Liimatainen K."/>
            <person name="Lipzen A."/>
            <person name="Lukacs Z."/>
            <person name="Mihaltcheva S."/>
            <person name="Morgado L.N."/>
            <person name="Niskanen T."/>
            <person name="Noordeloos M.E."/>
            <person name="Ohm R.A."/>
            <person name="Ortiz-Santana B."/>
            <person name="Ovrebo C."/>
            <person name="Racz N."/>
            <person name="Riley R."/>
            <person name="Savchenko A."/>
            <person name="Shiryaev A."/>
            <person name="Soop K."/>
            <person name="Spirin V."/>
            <person name="Szebenyi C."/>
            <person name="Tomsovsky M."/>
            <person name="Tulloss R.E."/>
            <person name="Uehling J."/>
            <person name="Grigoriev I.V."/>
            <person name="Vagvolgyi C."/>
            <person name="Papp T."/>
            <person name="Martin F.M."/>
            <person name="Miettinen O."/>
            <person name="Hibbett D.S."/>
            <person name="Nagy L.G."/>
        </authorList>
    </citation>
    <scope>NUCLEOTIDE SEQUENCE [LARGE SCALE GENOMIC DNA]</scope>
    <source>
        <strain evidence="2 3">OMC1185</strain>
    </source>
</reference>
<evidence type="ECO:0000256" key="1">
    <source>
        <dbReference type="SAM" id="Phobius"/>
    </source>
</evidence>
<evidence type="ECO:0008006" key="4">
    <source>
        <dbReference type="Google" id="ProtNLM"/>
    </source>
</evidence>
<proteinExistence type="predicted"/>